<feature type="compositionally biased region" description="Polar residues" evidence="2">
    <location>
        <begin position="384"/>
        <end position="394"/>
    </location>
</feature>
<feature type="region of interest" description="Disordered" evidence="2">
    <location>
        <begin position="443"/>
        <end position="462"/>
    </location>
</feature>
<dbReference type="EnsemblMetazoa" id="XM_014389887.2">
    <property type="protein sequence ID" value="XP_014245373.1"/>
    <property type="gene ID" value="LOC106664293"/>
</dbReference>
<feature type="coiled-coil region" evidence="1">
    <location>
        <begin position="512"/>
        <end position="600"/>
    </location>
</feature>
<evidence type="ECO:0000313" key="3">
    <source>
        <dbReference type="EnsemblMetazoa" id="XP_014245373.1"/>
    </source>
</evidence>
<feature type="coiled-coil region" evidence="1">
    <location>
        <begin position="959"/>
        <end position="1011"/>
    </location>
</feature>
<evidence type="ECO:0000256" key="1">
    <source>
        <dbReference type="SAM" id="Coils"/>
    </source>
</evidence>
<organism evidence="3 4">
    <name type="scientific">Cimex lectularius</name>
    <name type="common">Bed bug</name>
    <name type="synonym">Acanthia lectularia</name>
    <dbReference type="NCBI Taxonomy" id="79782"/>
    <lineage>
        <taxon>Eukaryota</taxon>
        <taxon>Metazoa</taxon>
        <taxon>Ecdysozoa</taxon>
        <taxon>Arthropoda</taxon>
        <taxon>Hexapoda</taxon>
        <taxon>Insecta</taxon>
        <taxon>Pterygota</taxon>
        <taxon>Neoptera</taxon>
        <taxon>Paraneoptera</taxon>
        <taxon>Hemiptera</taxon>
        <taxon>Heteroptera</taxon>
        <taxon>Panheteroptera</taxon>
        <taxon>Cimicomorpha</taxon>
        <taxon>Cimicidae</taxon>
        <taxon>Cimex</taxon>
    </lineage>
</organism>
<dbReference type="Proteomes" id="UP000494040">
    <property type="component" value="Unassembled WGS sequence"/>
</dbReference>
<feature type="compositionally biased region" description="Polar residues" evidence="2">
    <location>
        <begin position="123"/>
        <end position="138"/>
    </location>
</feature>
<sequence length="1164" mass="133438">MEDSLSKEVSCSNVSKIGDLCMVDVTDLSGLEESYKWENREISQGLDVGRFGTTLTDILDDFKPKNLFIMEEGQRMIAHSYPKQDAIFEETKHEQNSYNELGKVQKSHEGETINLVVSDSKTSIADSSGNDLNTSTDSSAHDQNRPNKTEDSPEEAEKCTGLNERINDSDIDNVSPSFLSNSSNSLHSQTKEGFVTIILNEKSHSVPIENVDTLSELNSTDSNEKVIIQNHSTCAEHLCDINDNLKLTSGEVLSVKCYDVDQSTLPANSENYLNYKSMSEETGDENSKVSEVAGLKLNSFDIGSKETVQSLEQVDEGIQSITYEDFRDGSLESLGEEDSSLEIIESKHEQKRHTIAIQENEYTDTELEVSESDADGRIEFGNDSDINSGKTSKAQSISQEKSFLNELKSEGSLESFMSYSDKGNSISDDCMADLTNLSSISSFRSDEPTINEGHQRVDGSPNDSGAVFHNSSLQDSMLSNVIDFQTVLQIKKLLLALSSELEKEKLHYEHHVKLLTAQITTLEAKLDKHDKSTVDCVCSFNNKMNREMAKNDNTLVNIANNVISYEERLKNTSNEVEKCKQELRSALNKSLNTINNTKEDYVRVSAKLAENDKTPNFVNDLDRIIFLADELMKSDSFKEINMLEKINQTNCNHNGENIKRLDVLKRFSKNYFDLLKSNNELTVLNRKLEESSERDKKLLDEKNETIKAFSDKYDTLNGEYKQVQNVLKEKVNEHNQHLKIHSDLERSFKLTKEELDQLKYHNCLNELELNKLRDIEIINNKLKDDNELLKAEIESLHHNYINKYDIMKKISLLEEENARLKDENSELSEQFKRETDKYDELNERCKKWQLLYDSLNDKLKKSETTFNKISSNNEMLKKEVVQKELFEDHFISGFRQLFALDEQLVDFNPDNFSKDLINEGFQRLRQRLIKLQELGKSAHYEKNRANNMEVECSILNSIIERKEFEINSLSEKLKQEVNSHKTTIKSLMNCNQLLTNENSGLKSQIKNLENLPKALNNISESECNELKEYIKQLKIDLVDSNAKISSLELHIESCCSYNRKRVQDYKQELFAIKNQLKYERRKSEIFRRESFPIAMTTSHSRKSDAFCQTEIAPVAHQNTGIIERYKVRELEDKIVKLEKDKTILTKLCHKRADAIKMLQSHCKN</sequence>
<name>A0A8I6TD28_CIMLE</name>
<proteinExistence type="predicted"/>
<accession>A0A8I6TD28</accession>
<keyword evidence="1" id="KW-0175">Coiled coil</keyword>
<feature type="region of interest" description="Disordered" evidence="2">
    <location>
        <begin position="123"/>
        <end position="169"/>
    </location>
</feature>
<keyword evidence="4" id="KW-1185">Reference proteome</keyword>
<feature type="compositionally biased region" description="Basic and acidic residues" evidence="2">
    <location>
        <begin position="139"/>
        <end position="158"/>
    </location>
</feature>
<evidence type="ECO:0000256" key="2">
    <source>
        <dbReference type="SAM" id="MobiDB-lite"/>
    </source>
</evidence>
<dbReference type="GeneID" id="106664293"/>
<protein>
    <submittedName>
        <fullName evidence="3">Uncharacterized protein</fullName>
    </submittedName>
</protein>
<dbReference type="KEGG" id="clec:106664293"/>
<dbReference type="RefSeq" id="XP_014245373.1">
    <property type="nucleotide sequence ID" value="XM_014389887.2"/>
</dbReference>
<reference evidence="3" key="1">
    <citation type="submission" date="2022-01" db="UniProtKB">
        <authorList>
            <consortium name="EnsemblMetazoa"/>
        </authorList>
    </citation>
    <scope>IDENTIFICATION</scope>
</reference>
<feature type="coiled-coil region" evidence="1">
    <location>
        <begin position="674"/>
        <end position="733"/>
    </location>
</feature>
<evidence type="ECO:0000313" key="4">
    <source>
        <dbReference type="Proteomes" id="UP000494040"/>
    </source>
</evidence>
<dbReference type="AlphaFoldDB" id="A0A8I6TD28"/>
<feature type="coiled-coil region" evidence="1">
    <location>
        <begin position="772"/>
        <end position="858"/>
    </location>
</feature>
<feature type="region of interest" description="Disordered" evidence="2">
    <location>
        <begin position="375"/>
        <end position="394"/>
    </location>
</feature>